<evidence type="ECO:0000256" key="3">
    <source>
        <dbReference type="ARBA" id="ARBA00022679"/>
    </source>
</evidence>
<dbReference type="EMBL" id="MU853232">
    <property type="protein sequence ID" value="KAK4122013.1"/>
    <property type="molecule type" value="Genomic_DNA"/>
</dbReference>
<evidence type="ECO:0000256" key="4">
    <source>
        <dbReference type="ARBA" id="ARBA00022741"/>
    </source>
</evidence>
<evidence type="ECO:0000313" key="10">
    <source>
        <dbReference type="EMBL" id="KAK4122013.1"/>
    </source>
</evidence>
<dbReference type="GO" id="GO:0005634">
    <property type="term" value="C:nucleus"/>
    <property type="evidence" value="ECO:0007669"/>
    <property type="project" value="TreeGrafter"/>
</dbReference>
<dbReference type="GO" id="GO:0005737">
    <property type="term" value="C:cytoplasm"/>
    <property type="evidence" value="ECO:0007669"/>
    <property type="project" value="TreeGrafter"/>
</dbReference>
<dbReference type="SUPFAM" id="SSF56112">
    <property type="entry name" value="Protein kinase-like (PK-like)"/>
    <property type="match status" value="1"/>
</dbReference>
<comment type="caution">
    <text evidence="10">The sequence shown here is derived from an EMBL/GenBank/DDBJ whole genome shotgun (WGS) entry which is preliminary data.</text>
</comment>
<evidence type="ECO:0000256" key="5">
    <source>
        <dbReference type="ARBA" id="ARBA00022777"/>
    </source>
</evidence>
<dbReference type="SMART" id="SM00220">
    <property type="entry name" value="S_TKc"/>
    <property type="match status" value="1"/>
</dbReference>
<gene>
    <name evidence="10" type="ORF">N657DRAFT_657506</name>
</gene>
<dbReference type="GO" id="GO:0005524">
    <property type="term" value="F:ATP binding"/>
    <property type="evidence" value="ECO:0007669"/>
    <property type="project" value="UniProtKB-KW"/>
</dbReference>
<dbReference type="GO" id="GO:0050684">
    <property type="term" value="P:regulation of mRNA processing"/>
    <property type="evidence" value="ECO:0007669"/>
    <property type="project" value="TreeGrafter"/>
</dbReference>
<evidence type="ECO:0000259" key="9">
    <source>
        <dbReference type="SMART" id="SM00220"/>
    </source>
</evidence>
<dbReference type="GO" id="GO:0004674">
    <property type="term" value="F:protein serine/threonine kinase activity"/>
    <property type="evidence" value="ECO:0007669"/>
    <property type="project" value="UniProtKB-KW"/>
</dbReference>
<evidence type="ECO:0000313" key="11">
    <source>
        <dbReference type="Proteomes" id="UP001302602"/>
    </source>
</evidence>
<comment type="catalytic activity">
    <reaction evidence="8">
        <text>L-seryl-[protein] + ATP = O-phospho-L-seryl-[protein] + ADP + H(+)</text>
        <dbReference type="Rhea" id="RHEA:17989"/>
        <dbReference type="Rhea" id="RHEA-COMP:9863"/>
        <dbReference type="Rhea" id="RHEA-COMP:11604"/>
        <dbReference type="ChEBI" id="CHEBI:15378"/>
        <dbReference type="ChEBI" id="CHEBI:29999"/>
        <dbReference type="ChEBI" id="CHEBI:30616"/>
        <dbReference type="ChEBI" id="CHEBI:83421"/>
        <dbReference type="ChEBI" id="CHEBI:456216"/>
        <dbReference type="EC" id="2.7.11.1"/>
    </reaction>
</comment>
<reference evidence="10" key="1">
    <citation type="journal article" date="2023" name="Mol. Phylogenet. Evol.">
        <title>Genome-scale phylogeny and comparative genomics of the fungal order Sordariales.</title>
        <authorList>
            <person name="Hensen N."/>
            <person name="Bonometti L."/>
            <person name="Westerberg I."/>
            <person name="Brannstrom I.O."/>
            <person name="Guillou S."/>
            <person name="Cros-Aarteil S."/>
            <person name="Calhoun S."/>
            <person name="Haridas S."/>
            <person name="Kuo A."/>
            <person name="Mondo S."/>
            <person name="Pangilinan J."/>
            <person name="Riley R."/>
            <person name="LaButti K."/>
            <person name="Andreopoulos B."/>
            <person name="Lipzen A."/>
            <person name="Chen C."/>
            <person name="Yan M."/>
            <person name="Daum C."/>
            <person name="Ng V."/>
            <person name="Clum A."/>
            <person name="Steindorff A."/>
            <person name="Ohm R.A."/>
            <person name="Martin F."/>
            <person name="Silar P."/>
            <person name="Natvig D.O."/>
            <person name="Lalanne C."/>
            <person name="Gautier V."/>
            <person name="Ament-Velasquez S.L."/>
            <person name="Kruys A."/>
            <person name="Hutchinson M.I."/>
            <person name="Powell A.J."/>
            <person name="Barry K."/>
            <person name="Miller A.N."/>
            <person name="Grigoriev I.V."/>
            <person name="Debuchy R."/>
            <person name="Gladieux P."/>
            <person name="Hiltunen Thoren M."/>
            <person name="Johannesson H."/>
        </authorList>
    </citation>
    <scope>NUCLEOTIDE SEQUENCE</scope>
    <source>
        <strain evidence="10">CBS 731.68</strain>
    </source>
</reference>
<dbReference type="GeneID" id="87831588"/>
<keyword evidence="2" id="KW-0723">Serine/threonine-protein kinase</keyword>
<keyword evidence="4" id="KW-0547">Nucleotide-binding</keyword>
<keyword evidence="5" id="KW-0418">Kinase</keyword>
<proteinExistence type="predicted"/>
<dbReference type="InterPro" id="IPR011009">
    <property type="entry name" value="Kinase-like_dom_sf"/>
</dbReference>
<protein>
    <recommendedName>
        <fullName evidence="1">non-specific serine/threonine protein kinase</fullName>
        <ecNumber evidence="1">2.7.11.1</ecNumber>
    </recommendedName>
</protein>
<reference evidence="10" key="2">
    <citation type="submission" date="2023-05" db="EMBL/GenBank/DDBJ databases">
        <authorList>
            <consortium name="Lawrence Berkeley National Laboratory"/>
            <person name="Steindorff A."/>
            <person name="Hensen N."/>
            <person name="Bonometti L."/>
            <person name="Westerberg I."/>
            <person name="Brannstrom I.O."/>
            <person name="Guillou S."/>
            <person name="Cros-Aarteil S."/>
            <person name="Calhoun S."/>
            <person name="Haridas S."/>
            <person name="Kuo A."/>
            <person name="Mondo S."/>
            <person name="Pangilinan J."/>
            <person name="Riley R."/>
            <person name="Labutti K."/>
            <person name="Andreopoulos B."/>
            <person name="Lipzen A."/>
            <person name="Chen C."/>
            <person name="Yanf M."/>
            <person name="Daum C."/>
            <person name="Ng V."/>
            <person name="Clum A."/>
            <person name="Ohm R."/>
            <person name="Martin F."/>
            <person name="Silar P."/>
            <person name="Natvig D."/>
            <person name="Lalanne C."/>
            <person name="Gautier V."/>
            <person name="Ament-Velasquez S.L."/>
            <person name="Kruys A."/>
            <person name="Hutchinson M.I."/>
            <person name="Powell A.J."/>
            <person name="Barry K."/>
            <person name="Miller A.N."/>
            <person name="Grigoriev I.V."/>
            <person name="Debuchy R."/>
            <person name="Gladieux P."/>
            <person name="Thoren M.H."/>
            <person name="Johannesson H."/>
        </authorList>
    </citation>
    <scope>NUCLEOTIDE SEQUENCE</scope>
    <source>
        <strain evidence="10">CBS 731.68</strain>
    </source>
</reference>
<dbReference type="InterPro" id="IPR051334">
    <property type="entry name" value="SRPK"/>
</dbReference>
<dbReference type="Proteomes" id="UP001302602">
    <property type="component" value="Unassembled WGS sequence"/>
</dbReference>
<dbReference type="PANTHER" id="PTHR47634:SF9">
    <property type="entry name" value="PROTEIN KINASE DOMAIN-CONTAINING PROTEIN-RELATED"/>
    <property type="match status" value="1"/>
</dbReference>
<evidence type="ECO:0000256" key="1">
    <source>
        <dbReference type="ARBA" id="ARBA00012513"/>
    </source>
</evidence>
<dbReference type="InterPro" id="IPR000719">
    <property type="entry name" value="Prot_kinase_dom"/>
</dbReference>
<feature type="domain" description="Protein kinase" evidence="9">
    <location>
        <begin position="45"/>
        <end position="318"/>
    </location>
</feature>
<evidence type="ECO:0000256" key="7">
    <source>
        <dbReference type="ARBA" id="ARBA00047899"/>
    </source>
</evidence>
<keyword evidence="11" id="KW-1185">Reference proteome</keyword>
<dbReference type="Gene3D" id="1.10.510.10">
    <property type="entry name" value="Transferase(Phosphotransferase) domain 1"/>
    <property type="match status" value="3"/>
</dbReference>
<evidence type="ECO:0000256" key="2">
    <source>
        <dbReference type="ARBA" id="ARBA00022527"/>
    </source>
</evidence>
<organism evidence="10 11">
    <name type="scientific">Parathielavia appendiculata</name>
    <dbReference type="NCBI Taxonomy" id="2587402"/>
    <lineage>
        <taxon>Eukaryota</taxon>
        <taxon>Fungi</taxon>
        <taxon>Dikarya</taxon>
        <taxon>Ascomycota</taxon>
        <taxon>Pezizomycotina</taxon>
        <taxon>Sordariomycetes</taxon>
        <taxon>Sordariomycetidae</taxon>
        <taxon>Sordariales</taxon>
        <taxon>Chaetomiaceae</taxon>
        <taxon>Parathielavia</taxon>
    </lineage>
</organism>
<keyword evidence="3" id="KW-0808">Transferase</keyword>
<dbReference type="GO" id="GO:0000245">
    <property type="term" value="P:spliceosomal complex assembly"/>
    <property type="evidence" value="ECO:0007669"/>
    <property type="project" value="TreeGrafter"/>
</dbReference>
<evidence type="ECO:0000256" key="8">
    <source>
        <dbReference type="ARBA" id="ARBA00048679"/>
    </source>
</evidence>
<name>A0AAN6TWJ0_9PEZI</name>
<dbReference type="AlphaFoldDB" id="A0AAN6TWJ0"/>
<accession>A0AAN6TWJ0</accession>
<evidence type="ECO:0000256" key="6">
    <source>
        <dbReference type="ARBA" id="ARBA00022840"/>
    </source>
</evidence>
<dbReference type="Gene3D" id="3.30.200.20">
    <property type="entry name" value="Phosphorylase Kinase, domain 1"/>
    <property type="match status" value="1"/>
</dbReference>
<keyword evidence="6" id="KW-0067">ATP-binding</keyword>
<comment type="catalytic activity">
    <reaction evidence="7">
        <text>L-threonyl-[protein] + ATP = O-phospho-L-threonyl-[protein] + ADP + H(+)</text>
        <dbReference type="Rhea" id="RHEA:46608"/>
        <dbReference type="Rhea" id="RHEA-COMP:11060"/>
        <dbReference type="Rhea" id="RHEA-COMP:11605"/>
        <dbReference type="ChEBI" id="CHEBI:15378"/>
        <dbReference type="ChEBI" id="CHEBI:30013"/>
        <dbReference type="ChEBI" id="CHEBI:30616"/>
        <dbReference type="ChEBI" id="CHEBI:61977"/>
        <dbReference type="ChEBI" id="CHEBI:456216"/>
        <dbReference type="EC" id="2.7.11.1"/>
    </reaction>
</comment>
<dbReference type="RefSeq" id="XP_062645784.1">
    <property type="nucleotide sequence ID" value="XM_062794819.1"/>
</dbReference>
<dbReference type="EC" id="2.7.11.1" evidence="1"/>
<dbReference type="PANTHER" id="PTHR47634">
    <property type="entry name" value="PROTEIN KINASE DOMAIN-CONTAINING PROTEIN-RELATED"/>
    <property type="match status" value="1"/>
</dbReference>
<sequence>MAQLAKWATRLLRPAPLTPLRFPTDFKAGNYCPVNIADLSASNKYESSASSCFGSISTVWLARNLQKHGFVTLKIFARGHGETCRDEFQTYEAIDKATPLHPGHRHVRTALETFTIDRPGGDHQCLVQRPILLKGGLQHLLCALDYLHTECRLVHTGNLTCENIKADNILHASNADEGMLRTFVEEEPKTPFPRKYVDGSPMYMSQRFGLPEDFGRIVLSDFGVAVGVDVKWNHDAQPRRPLVLGRDPNGQGYTTRAHLAEVVGLLGPLLLDLLERRIRSKEFFSEDEVMFLDFVKGMLAWRPEDRKTARELLDDPWLNTWKISD</sequence>